<dbReference type="InterPro" id="IPR000515">
    <property type="entry name" value="MetI-like"/>
</dbReference>
<dbReference type="HOGENOM" id="CLU_036879_3_2_9"/>
<keyword evidence="4 7" id="KW-0812">Transmembrane</keyword>
<evidence type="ECO:0000256" key="6">
    <source>
        <dbReference type="ARBA" id="ARBA00023136"/>
    </source>
</evidence>
<feature type="domain" description="ABC transmembrane type-1" evidence="8">
    <location>
        <begin position="1"/>
        <end position="120"/>
    </location>
</feature>
<keyword evidence="2 7" id="KW-0813">Transport</keyword>
<dbReference type="PROSITE" id="PS50928">
    <property type="entry name" value="ABC_TM1"/>
    <property type="match status" value="1"/>
</dbReference>
<feature type="transmembrane region" description="Helical" evidence="7">
    <location>
        <begin position="101"/>
        <end position="127"/>
    </location>
</feature>
<evidence type="ECO:0000256" key="2">
    <source>
        <dbReference type="ARBA" id="ARBA00022448"/>
    </source>
</evidence>
<protein>
    <submittedName>
        <fullName evidence="9">ABC transporter, permease protein</fullName>
    </submittedName>
</protein>
<evidence type="ECO:0000256" key="5">
    <source>
        <dbReference type="ARBA" id="ARBA00022989"/>
    </source>
</evidence>
<dbReference type="eggNOG" id="COG0601">
    <property type="taxonomic scope" value="Bacteria"/>
</dbReference>
<evidence type="ECO:0000256" key="3">
    <source>
        <dbReference type="ARBA" id="ARBA00022475"/>
    </source>
</evidence>
<evidence type="ECO:0000256" key="4">
    <source>
        <dbReference type="ARBA" id="ARBA00022692"/>
    </source>
</evidence>
<dbReference type="RefSeq" id="WP_002835638.1">
    <property type="nucleotide sequence ID" value="NZ_CM000955.1"/>
</dbReference>
<evidence type="ECO:0000259" key="8">
    <source>
        <dbReference type="PROSITE" id="PS50928"/>
    </source>
</evidence>
<reference evidence="9" key="1">
    <citation type="submission" date="2010-05" db="EMBL/GenBank/DDBJ databases">
        <authorList>
            <person name="Muzny D."/>
            <person name="Qin X."/>
            <person name="Buhay C."/>
            <person name="Dugan-Rocha S."/>
            <person name="Ding Y."/>
            <person name="Chen G."/>
            <person name="Hawes A."/>
            <person name="Holder M."/>
            <person name="Jhangiani S."/>
            <person name="Johnson A."/>
            <person name="Khan Z."/>
            <person name="Li Z."/>
            <person name="Liu W."/>
            <person name="Liu X."/>
            <person name="Perez L."/>
            <person name="Shen H."/>
            <person name="Wang Q."/>
            <person name="Watt J."/>
            <person name="Xi L."/>
            <person name="Xin Y."/>
            <person name="Zhou J."/>
            <person name="Deng J."/>
            <person name="Jiang H."/>
            <person name="Liu Y."/>
            <person name="Qu J."/>
            <person name="Song X.-Z."/>
            <person name="Zhang L."/>
            <person name="Villasana D."/>
            <person name="Johnson A."/>
            <person name="Liu J."/>
            <person name="Liyanage D."/>
            <person name="Lorensuhewa L."/>
            <person name="Robinson T."/>
            <person name="Song A."/>
            <person name="Song B.-B."/>
            <person name="Dinh H."/>
            <person name="Thornton R."/>
            <person name="Coyle M."/>
            <person name="Francisco L."/>
            <person name="Jackson L."/>
            <person name="Javaid M."/>
            <person name="Korchina V."/>
            <person name="Kovar C."/>
            <person name="Mata R."/>
            <person name="Mathew T."/>
            <person name="Ngo R."/>
            <person name="Nguyen L."/>
            <person name="Nguyen N."/>
            <person name="Okwuonu G."/>
            <person name="Ongeri F."/>
            <person name="Pham C."/>
            <person name="Simmons D."/>
            <person name="Wilczek-Boney K."/>
            <person name="Hale W."/>
            <person name="Jakkamsetti A."/>
            <person name="Pham P."/>
            <person name="Ruth R."/>
            <person name="San Lucas F."/>
            <person name="Warren J."/>
            <person name="Zhang J."/>
            <person name="Zhao Z."/>
            <person name="Zhou C."/>
            <person name="Zhu D."/>
            <person name="Lee S."/>
            <person name="Bess C."/>
            <person name="Blankenburg K."/>
            <person name="Forbes L."/>
            <person name="Fu Q."/>
            <person name="Gubbala S."/>
            <person name="Hirani K."/>
            <person name="Jayaseelan J.C."/>
            <person name="Lara F."/>
            <person name="Munidasa M."/>
            <person name="Palculict T."/>
            <person name="Patil S."/>
            <person name="Pu L.-L."/>
            <person name="Saada N."/>
            <person name="Tang L."/>
            <person name="Weissenberger G."/>
            <person name="Zhu Y."/>
            <person name="Hemphill L."/>
            <person name="Shang Y."/>
            <person name="Youmans B."/>
            <person name="Ayvaz T."/>
            <person name="Ross M."/>
            <person name="Santibanez J."/>
            <person name="Aqrawi P."/>
            <person name="Gross S."/>
            <person name="Joshi V."/>
            <person name="Fowler G."/>
            <person name="Nazareth L."/>
            <person name="Reid J."/>
            <person name="Worley K."/>
            <person name="Petrosino J."/>
            <person name="Highlander S."/>
            <person name="Gibbs R."/>
        </authorList>
    </citation>
    <scope>NUCLEOTIDE SEQUENCE [LARGE SCALE GENOMIC DNA]</scope>
    <source>
        <strain evidence="9">ATCC 53516</strain>
    </source>
</reference>
<dbReference type="STRING" id="525282.HMPREF0391_10839"/>
<dbReference type="SUPFAM" id="SSF161098">
    <property type="entry name" value="MetI-like"/>
    <property type="match status" value="1"/>
</dbReference>
<comment type="subcellular location">
    <subcellularLocation>
        <location evidence="1 7">Cell membrane</location>
        <topology evidence="1 7">Multi-pass membrane protein</topology>
    </subcellularLocation>
</comment>
<dbReference type="EMBL" id="ACHM02000002">
    <property type="protein sequence ID" value="EFH93181.1"/>
    <property type="molecule type" value="Genomic_DNA"/>
</dbReference>
<comment type="caution">
    <text evidence="9">The sequence shown here is derived from an EMBL/GenBank/DDBJ whole genome shotgun (WGS) entry which is preliminary data.</text>
</comment>
<dbReference type="Proteomes" id="UP000004063">
    <property type="component" value="Chromosome"/>
</dbReference>
<dbReference type="GO" id="GO:0055085">
    <property type="term" value="P:transmembrane transport"/>
    <property type="evidence" value="ECO:0007669"/>
    <property type="project" value="InterPro"/>
</dbReference>
<feature type="transmembrane region" description="Helical" evidence="7">
    <location>
        <begin position="56"/>
        <end position="81"/>
    </location>
</feature>
<dbReference type="InterPro" id="IPR035906">
    <property type="entry name" value="MetI-like_sf"/>
</dbReference>
<evidence type="ECO:0000256" key="7">
    <source>
        <dbReference type="RuleBase" id="RU363032"/>
    </source>
</evidence>
<dbReference type="PANTHER" id="PTHR30465">
    <property type="entry name" value="INNER MEMBRANE ABC TRANSPORTER"/>
    <property type="match status" value="1"/>
</dbReference>
<evidence type="ECO:0000256" key="1">
    <source>
        <dbReference type="ARBA" id="ARBA00004651"/>
    </source>
</evidence>
<organism evidence="9">
    <name type="scientific">Finegoldia magna ATCC 53516</name>
    <dbReference type="NCBI Taxonomy" id="525282"/>
    <lineage>
        <taxon>Bacteria</taxon>
        <taxon>Bacillati</taxon>
        <taxon>Bacillota</taxon>
        <taxon>Tissierellia</taxon>
        <taxon>Tissierellales</taxon>
        <taxon>Peptoniphilaceae</taxon>
        <taxon>Finegoldia</taxon>
    </lineage>
</organism>
<comment type="similarity">
    <text evidence="7">Belongs to the binding-protein-dependent transport system permease family.</text>
</comment>
<dbReference type="Gene3D" id="1.10.3720.10">
    <property type="entry name" value="MetI-like"/>
    <property type="match status" value="1"/>
</dbReference>
<keyword evidence="6 7" id="KW-0472">Membrane</keyword>
<proteinExistence type="inferred from homology"/>
<accession>D6S8Q3</accession>
<dbReference type="CDD" id="cd06261">
    <property type="entry name" value="TM_PBP2"/>
    <property type="match status" value="1"/>
</dbReference>
<evidence type="ECO:0000313" key="9">
    <source>
        <dbReference type="EMBL" id="EFH93181.1"/>
    </source>
</evidence>
<dbReference type="PANTHER" id="PTHR30465:SF0">
    <property type="entry name" value="OLIGOPEPTIDE TRANSPORT SYSTEM PERMEASE PROTEIN APPB"/>
    <property type="match status" value="1"/>
</dbReference>
<dbReference type="GO" id="GO:0005886">
    <property type="term" value="C:plasma membrane"/>
    <property type="evidence" value="ECO:0007669"/>
    <property type="project" value="UniProtKB-SubCell"/>
</dbReference>
<sequence>MLLPAISYALLTTIGTIQYLRNEVVDAKSQDYVRTARAKGVPIKKVYSKHIFRNSLLPIAAFFGFQITGLLAGSIMIETIFGYQGMGSLFVDCINQRDYSVMTALVMIYGFLTLCGSLLSDIIMSIVDPRIRID</sequence>
<name>D6S8Q3_FINMA</name>
<dbReference type="AlphaFoldDB" id="D6S8Q3"/>
<keyword evidence="3" id="KW-1003">Cell membrane</keyword>
<dbReference type="Pfam" id="PF00528">
    <property type="entry name" value="BPD_transp_1"/>
    <property type="match status" value="1"/>
</dbReference>
<keyword evidence="5 7" id="KW-1133">Transmembrane helix</keyword>
<gene>
    <name evidence="9" type="ORF">HMPREF0391_10839</name>
</gene>